<dbReference type="Pfam" id="PF20061">
    <property type="entry name" value="DUF6460"/>
    <property type="match status" value="1"/>
</dbReference>
<feature type="transmembrane region" description="Helical" evidence="1">
    <location>
        <begin position="64"/>
        <end position="92"/>
    </location>
</feature>
<keyword evidence="4" id="KW-1185">Reference proteome</keyword>
<evidence type="ECO:0000259" key="2">
    <source>
        <dbReference type="Pfam" id="PF20061"/>
    </source>
</evidence>
<dbReference type="Proteomes" id="UP001595607">
    <property type="component" value="Unassembled WGS sequence"/>
</dbReference>
<organism evidence="3 4">
    <name type="scientific">Parvularcula lutaonensis</name>
    <dbReference type="NCBI Taxonomy" id="491923"/>
    <lineage>
        <taxon>Bacteria</taxon>
        <taxon>Pseudomonadati</taxon>
        <taxon>Pseudomonadota</taxon>
        <taxon>Alphaproteobacteria</taxon>
        <taxon>Parvularculales</taxon>
        <taxon>Parvularculaceae</taxon>
        <taxon>Parvularcula</taxon>
    </lineage>
</organism>
<gene>
    <name evidence="3" type="ORF">ACFONP_13205</name>
</gene>
<keyword evidence="1" id="KW-0472">Membrane</keyword>
<evidence type="ECO:0000256" key="1">
    <source>
        <dbReference type="SAM" id="Phobius"/>
    </source>
</evidence>
<reference evidence="4" key="1">
    <citation type="journal article" date="2019" name="Int. J. Syst. Evol. Microbiol.">
        <title>The Global Catalogue of Microorganisms (GCM) 10K type strain sequencing project: providing services to taxonomists for standard genome sequencing and annotation.</title>
        <authorList>
            <consortium name="The Broad Institute Genomics Platform"/>
            <consortium name="The Broad Institute Genome Sequencing Center for Infectious Disease"/>
            <person name="Wu L."/>
            <person name="Ma J."/>
        </authorList>
    </citation>
    <scope>NUCLEOTIDE SEQUENCE [LARGE SCALE GENOMIC DNA]</scope>
    <source>
        <strain evidence="4">KCTC 22245</strain>
    </source>
</reference>
<protein>
    <submittedName>
        <fullName evidence="3">DUF6460 domain-containing protein</fullName>
    </submittedName>
</protein>
<comment type="caution">
    <text evidence="3">The sequence shown here is derived from an EMBL/GenBank/DDBJ whole genome shotgun (WGS) entry which is preliminary data.</text>
</comment>
<accession>A0ABV7MDZ7</accession>
<name>A0ABV7MDZ7_9PROT</name>
<keyword evidence="1" id="KW-1133">Transmembrane helix</keyword>
<dbReference type="RefSeq" id="WP_189576460.1">
    <property type="nucleotide sequence ID" value="NZ_BMXU01000002.1"/>
</dbReference>
<feature type="transmembrane region" description="Helical" evidence="1">
    <location>
        <begin position="20"/>
        <end position="44"/>
    </location>
</feature>
<dbReference type="InterPro" id="IPR045594">
    <property type="entry name" value="DUF6460"/>
</dbReference>
<dbReference type="EMBL" id="JBHRVA010000003">
    <property type="protein sequence ID" value="MFC3303684.1"/>
    <property type="molecule type" value="Genomic_DNA"/>
</dbReference>
<evidence type="ECO:0000313" key="3">
    <source>
        <dbReference type="EMBL" id="MFC3303684.1"/>
    </source>
</evidence>
<sequence length="101" mass="11060">MSDQNPLRDRILSPTVNGGAILRTVIRLAVACLVVGALLAILRLNPIRMWQQLYEWMQTGLIDLFGTGLEGLSLVGTLIATGAVIVLPIWLIGKLLSLRKR</sequence>
<feature type="domain" description="DUF6460" evidence="2">
    <location>
        <begin position="65"/>
        <end position="99"/>
    </location>
</feature>
<proteinExistence type="predicted"/>
<keyword evidence="1" id="KW-0812">Transmembrane</keyword>
<evidence type="ECO:0000313" key="4">
    <source>
        <dbReference type="Proteomes" id="UP001595607"/>
    </source>
</evidence>